<keyword evidence="3" id="KW-1185">Reference proteome</keyword>
<proteinExistence type="predicted"/>
<dbReference type="SUPFAM" id="SSF51735">
    <property type="entry name" value="NAD(P)-binding Rossmann-fold domains"/>
    <property type="match status" value="1"/>
</dbReference>
<dbReference type="PANTHER" id="PTHR15020:SF50">
    <property type="entry name" value="UPF0659 PROTEIN YMR090W"/>
    <property type="match status" value="1"/>
</dbReference>
<dbReference type="RefSeq" id="WP_234253221.1">
    <property type="nucleotide sequence ID" value="NZ_JABFTV010000003.1"/>
</dbReference>
<dbReference type="Pfam" id="PF13460">
    <property type="entry name" value="NAD_binding_10"/>
    <property type="match status" value="1"/>
</dbReference>
<comment type="caution">
    <text evidence="2">The sequence shown here is derived from an EMBL/GenBank/DDBJ whole genome shotgun (WGS) entry which is preliminary data.</text>
</comment>
<reference evidence="2 3" key="1">
    <citation type="journal article" date="2021" name="Front. Microbiol.">
        <title>Aerobic Denitrification and Heterotrophic Sulfur Oxidation in the Genus Halomonas Revealed by Six Novel Species Characterizations and Genome-Based Analysis.</title>
        <authorList>
            <person name="Wang L."/>
            <person name="Shao Z."/>
        </authorList>
    </citation>
    <scope>NUCLEOTIDE SEQUENCE [LARGE SCALE GENOMIC DNA]</scope>
    <source>
        <strain evidence="2 3">MCCC 1A11058</strain>
    </source>
</reference>
<dbReference type="InterPro" id="IPR016040">
    <property type="entry name" value="NAD(P)-bd_dom"/>
</dbReference>
<gene>
    <name evidence="2" type="ORF">HOP59_06250</name>
</gene>
<feature type="domain" description="NAD(P)-binding" evidence="1">
    <location>
        <begin position="8"/>
        <end position="194"/>
    </location>
</feature>
<dbReference type="EMBL" id="JABFTV010000003">
    <property type="protein sequence ID" value="MCE8023726.1"/>
    <property type="molecule type" value="Genomic_DNA"/>
</dbReference>
<organism evidence="2 3">
    <name type="scientific">Billgrantia aerodenitrificans</name>
    <dbReference type="NCBI Taxonomy" id="2733483"/>
    <lineage>
        <taxon>Bacteria</taxon>
        <taxon>Pseudomonadati</taxon>
        <taxon>Pseudomonadota</taxon>
        <taxon>Gammaproteobacteria</taxon>
        <taxon>Oceanospirillales</taxon>
        <taxon>Halomonadaceae</taxon>
        <taxon>Billgrantia</taxon>
    </lineage>
</organism>
<evidence type="ECO:0000259" key="1">
    <source>
        <dbReference type="Pfam" id="PF13460"/>
    </source>
</evidence>
<evidence type="ECO:0000313" key="3">
    <source>
        <dbReference type="Proteomes" id="UP001320272"/>
    </source>
</evidence>
<evidence type="ECO:0000313" key="2">
    <source>
        <dbReference type="EMBL" id="MCE8023726.1"/>
    </source>
</evidence>
<dbReference type="Proteomes" id="UP001320272">
    <property type="component" value="Unassembled WGS sequence"/>
</dbReference>
<name>A0ABS9APC7_9GAMM</name>
<accession>A0ABS9APC7</accession>
<protein>
    <submittedName>
        <fullName evidence="2">NAD(P)H-binding protein</fullName>
    </submittedName>
</protein>
<dbReference type="PANTHER" id="PTHR15020">
    <property type="entry name" value="FLAVIN REDUCTASE-RELATED"/>
    <property type="match status" value="1"/>
</dbReference>
<sequence>MSATLIFGATRGAGLEVARILRERDRRVIALVRPTSDETPLVSLGVECVMGDALSSHDVRKAFRKLGEGGRIVSTLSGLAPDGGYTDELGNRLIIEVAHDYLPERIVLVTSIGCGEMASHRSARAIEAFGQVVDAKTRAEDDLRASGLPFTILRPGGLKSEPATGRGILSTDPAMHGFIHRADLAKLIAAVLDDAATMGGIYAAVDLDQARCDNPIEPVAIKAGRG</sequence>
<dbReference type="Gene3D" id="3.40.50.720">
    <property type="entry name" value="NAD(P)-binding Rossmann-like Domain"/>
    <property type="match status" value="1"/>
</dbReference>
<dbReference type="InterPro" id="IPR036291">
    <property type="entry name" value="NAD(P)-bd_dom_sf"/>
</dbReference>